<name>A0A1I1MBV4_9FLAO</name>
<accession>A0A1I1MBV4</accession>
<reference evidence="3" key="1">
    <citation type="submission" date="2016-10" db="EMBL/GenBank/DDBJ databases">
        <authorList>
            <person name="Varghese N."/>
            <person name="Submissions S."/>
        </authorList>
    </citation>
    <scope>NUCLEOTIDE SEQUENCE [LARGE SCALE GENOMIC DNA]</scope>
    <source>
        <strain evidence="3">DSM 25730</strain>
    </source>
</reference>
<dbReference type="Proteomes" id="UP000199439">
    <property type="component" value="Unassembled WGS sequence"/>
</dbReference>
<dbReference type="AlphaFoldDB" id="A0A1I1MBV4"/>
<dbReference type="EMBL" id="FOMI01000001">
    <property type="protein sequence ID" value="SFC82844.1"/>
    <property type="molecule type" value="Genomic_DNA"/>
</dbReference>
<dbReference type="STRING" id="870482.SAMN04487987_101159"/>
<dbReference type="Gene3D" id="3.30.160.670">
    <property type="match status" value="1"/>
</dbReference>
<evidence type="ECO:0000313" key="2">
    <source>
        <dbReference type="EMBL" id="SFC82844.1"/>
    </source>
</evidence>
<dbReference type="OrthoDB" id="1430233at2"/>
<gene>
    <name evidence="2" type="ORF">SAMN04487987_101159</name>
</gene>
<protein>
    <recommendedName>
        <fullName evidence="1">DUF4136 domain-containing protein</fullName>
    </recommendedName>
</protein>
<dbReference type="Pfam" id="PF13590">
    <property type="entry name" value="DUF4136"/>
    <property type="match status" value="1"/>
</dbReference>
<proteinExistence type="predicted"/>
<dbReference type="RefSeq" id="WP_092847825.1">
    <property type="nucleotide sequence ID" value="NZ_FOMI01000001.1"/>
</dbReference>
<sequence length="173" mass="19313">MKFLNFAILAILMVSCAPIRVNYDYDKTTSFNNYKTYQFYADMETGLSELDTKRLLNAIDSKMQSKGFSFSETPDFFIDIKSQEYQEPQRQTVGVGVGGGGGNVGGGISIGLPIGQANVNRQITIDFVDENKKQLFWQAVSESSFNPKSTPEKREARLNAIAEKVLNSYPPEK</sequence>
<dbReference type="InterPro" id="IPR025411">
    <property type="entry name" value="DUF4136"/>
</dbReference>
<feature type="domain" description="DUF4136" evidence="1">
    <location>
        <begin position="21"/>
        <end position="171"/>
    </location>
</feature>
<organism evidence="2 3">
    <name type="scientific">Algibacter pectinivorans</name>
    <dbReference type="NCBI Taxonomy" id="870482"/>
    <lineage>
        <taxon>Bacteria</taxon>
        <taxon>Pseudomonadati</taxon>
        <taxon>Bacteroidota</taxon>
        <taxon>Flavobacteriia</taxon>
        <taxon>Flavobacteriales</taxon>
        <taxon>Flavobacteriaceae</taxon>
        <taxon>Algibacter</taxon>
    </lineage>
</organism>
<evidence type="ECO:0000313" key="3">
    <source>
        <dbReference type="Proteomes" id="UP000199439"/>
    </source>
</evidence>
<evidence type="ECO:0000259" key="1">
    <source>
        <dbReference type="Pfam" id="PF13590"/>
    </source>
</evidence>
<keyword evidence="3" id="KW-1185">Reference proteome</keyword>
<dbReference type="PROSITE" id="PS51257">
    <property type="entry name" value="PROKAR_LIPOPROTEIN"/>
    <property type="match status" value="1"/>
</dbReference>